<dbReference type="Pfam" id="PF03004">
    <property type="entry name" value="Transposase_24"/>
    <property type="match status" value="1"/>
</dbReference>
<feature type="compositionally biased region" description="Acidic residues" evidence="1">
    <location>
        <begin position="513"/>
        <end position="522"/>
    </location>
</feature>
<proteinExistence type="predicted"/>
<reference evidence="2" key="2">
    <citation type="submission" date="2022-01" db="EMBL/GenBank/DDBJ databases">
        <authorList>
            <person name="Yamashiro T."/>
            <person name="Shiraishi A."/>
            <person name="Satake H."/>
            <person name="Nakayama K."/>
        </authorList>
    </citation>
    <scope>NUCLEOTIDE SEQUENCE</scope>
</reference>
<feature type="compositionally biased region" description="Basic and acidic residues" evidence="1">
    <location>
        <begin position="502"/>
        <end position="512"/>
    </location>
</feature>
<accession>A0ABQ5ILV6</accession>
<reference evidence="2" key="1">
    <citation type="journal article" date="2022" name="Int. J. Mol. Sci.">
        <title>Draft Genome of Tanacetum Coccineum: Genomic Comparison of Closely Related Tanacetum-Family Plants.</title>
        <authorList>
            <person name="Yamashiro T."/>
            <person name="Shiraishi A."/>
            <person name="Nakayama K."/>
            <person name="Satake H."/>
        </authorList>
    </citation>
    <scope>NUCLEOTIDE SEQUENCE</scope>
</reference>
<feature type="region of interest" description="Disordered" evidence="1">
    <location>
        <begin position="226"/>
        <end position="247"/>
    </location>
</feature>
<feature type="compositionally biased region" description="Basic and acidic residues" evidence="1">
    <location>
        <begin position="226"/>
        <end position="239"/>
    </location>
</feature>
<feature type="region of interest" description="Disordered" evidence="1">
    <location>
        <begin position="502"/>
        <end position="530"/>
    </location>
</feature>
<gene>
    <name evidence="2" type="ORF">Tco_1111079</name>
</gene>
<dbReference type="Proteomes" id="UP001151760">
    <property type="component" value="Unassembled WGS sequence"/>
</dbReference>
<comment type="caution">
    <text evidence="2">The sequence shown here is derived from an EMBL/GenBank/DDBJ whole genome shotgun (WGS) entry which is preliminary data.</text>
</comment>
<evidence type="ECO:0000313" key="3">
    <source>
        <dbReference type="Proteomes" id="UP001151760"/>
    </source>
</evidence>
<protein>
    <submittedName>
        <fullName evidence="2">Acidic leucine-rich nuclear phosphoprotein 32 family member A</fullName>
    </submittedName>
</protein>
<keyword evidence="3" id="KW-1185">Reference proteome</keyword>
<evidence type="ECO:0000313" key="2">
    <source>
        <dbReference type="EMBL" id="GJU00741.1"/>
    </source>
</evidence>
<dbReference type="EMBL" id="BQNB010020893">
    <property type="protein sequence ID" value="GJU00741.1"/>
    <property type="molecule type" value="Genomic_DNA"/>
</dbReference>
<dbReference type="InterPro" id="IPR004252">
    <property type="entry name" value="Probable_transposase_24"/>
</dbReference>
<sequence>MMTIDRSGAYRFEYTDLSINAQSTEVDAPPVNDDNANANEDNADFINNEDDVVAHVLDDDDVVVSDDDEVNPSTNVEEMACVAPRSHGGDAGGSPPRRPNRPVAAQCQSSMLRLETGNASLRKAFRENNKQPLQLGFDYADLGTFHPLGNFASMLNSLIGETVRPLPLACEWEEISKAFKAHIYPTLEDKVVVDSNVYTVGERVRLGLELKLRLLWRKNKNRIKADHYTKHDSPDEAKNHPPPPRVWGDRTQDEWNELVDWWSHPNRVSRSLQNAANRAKNTILTHQGKKSFAQGRNEYKVEKGHYEDLIETWRKGHSSKKTGEFKTKQNKQRYLDMKAMKQAEEAQARAYLALLKADAADKLANVAYQNTESIYGALGQFFMHYNSPNSGRPFTPPVFSLVPPPPPGPSMPQLTPNWAHLLQPPFPYNQPLQPLQPPYPGPFPPIPVTNNNFYNCYHLVLNSTHCIPCSSNSQAQRPHYTLLMNPHMNDSRSCDQLAQDLARENNNECSSREEEEEEEEGEQQSGDTYSEEAFLSRTHLMTRASVIVVASNITQDDTPTLLLAVGVSIFEG</sequence>
<organism evidence="2 3">
    <name type="scientific">Tanacetum coccineum</name>
    <dbReference type="NCBI Taxonomy" id="301880"/>
    <lineage>
        <taxon>Eukaryota</taxon>
        <taxon>Viridiplantae</taxon>
        <taxon>Streptophyta</taxon>
        <taxon>Embryophyta</taxon>
        <taxon>Tracheophyta</taxon>
        <taxon>Spermatophyta</taxon>
        <taxon>Magnoliopsida</taxon>
        <taxon>eudicotyledons</taxon>
        <taxon>Gunneridae</taxon>
        <taxon>Pentapetalae</taxon>
        <taxon>asterids</taxon>
        <taxon>campanulids</taxon>
        <taxon>Asterales</taxon>
        <taxon>Asteraceae</taxon>
        <taxon>Asteroideae</taxon>
        <taxon>Anthemideae</taxon>
        <taxon>Anthemidinae</taxon>
        <taxon>Tanacetum</taxon>
    </lineage>
</organism>
<evidence type="ECO:0000256" key="1">
    <source>
        <dbReference type="SAM" id="MobiDB-lite"/>
    </source>
</evidence>
<name>A0ABQ5ILV6_9ASTR</name>